<dbReference type="KEGG" id="taut:V4D30_05050"/>
<dbReference type="SUPFAM" id="SSF81336">
    <property type="entry name" value="F1F0 ATP synthase subunit A"/>
    <property type="match status" value="1"/>
</dbReference>
<evidence type="ECO:0000256" key="8">
    <source>
        <dbReference type="ARBA" id="ARBA00022781"/>
    </source>
</evidence>
<dbReference type="InterPro" id="IPR023011">
    <property type="entry name" value="ATP_synth_F0_asu_AS"/>
</dbReference>
<dbReference type="HAMAP" id="MF_01393">
    <property type="entry name" value="ATP_synth_a_bact"/>
    <property type="match status" value="1"/>
</dbReference>
<keyword evidence="12 13" id="KW-0066">ATP synthesis</keyword>
<dbReference type="GO" id="GO:0005886">
    <property type="term" value="C:plasma membrane"/>
    <property type="evidence" value="ECO:0007669"/>
    <property type="project" value="UniProtKB-SubCell"/>
</dbReference>
<dbReference type="PRINTS" id="PR00123">
    <property type="entry name" value="ATPASEA"/>
</dbReference>
<evidence type="ECO:0000256" key="2">
    <source>
        <dbReference type="ARBA" id="ARBA00006810"/>
    </source>
</evidence>
<dbReference type="GO" id="GO:0046933">
    <property type="term" value="F:proton-transporting ATP synthase activity, rotational mechanism"/>
    <property type="evidence" value="ECO:0007669"/>
    <property type="project" value="UniProtKB-UniRule"/>
</dbReference>
<dbReference type="NCBIfam" id="TIGR01131">
    <property type="entry name" value="ATP_synt_6_or_A"/>
    <property type="match status" value="1"/>
</dbReference>
<accession>A0AAU8GT27</accession>
<dbReference type="GO" id="GO:0042777">
    <property type="term" value="P:proton motive force-driven plasma membrane ATP synthesis"/>
    <property type="evidence" value="ECO:0007669"/>
    <property type="project" value="TreeGrafter"/>
</dbReference>
<dbReference type="GO" id="GO:0045259">
    <property type="term" value="C:proton-transporting ATP synthase complex"/>
    <property type="evidence" value="ECO:0007669"/>
    <property type="project" value="UniProtKB-KW"/>
</dbReference>
<feature type="transmembrane region" description="Helical" evidence="13">
    <location>
        <begin position="139"/>
        <end position="156"/>
    </location>
</feature>
<evidence type="ECO:0000256" key="3">
    <source>
        <dbReference type="ARBA" id="ARBA00022448"/>
    </source>
</evidence>
<keyword evidence="3 13" id="KW-0813">Transport</keyword>
<evidence type="ECO:0000256" key="7">
    <source>
        <dbReference type="ARBA" id="ARBA00022692"/>
    </source>
</evidence>
<dbReference type="PROSITE" id="PS00449">
    <property type="entry name" value="ATPASE_A"/>
    <property type="match status" value="1"/>
</dbReference>
<reference evidence="15" key="1">
    <citation type="submission" date="2024-01" db="EMBL/GenBank/DDBJ databases">
        <title>The first autotrophic representatives of the genus Thermodesulfovibrio.</title>
        <authorList>
            <person name="Maltseva A.I."/>
            <person name="Elcheninov A.G."/>
            <person name="Kublanov I.V."/>
            <person name="Lebedinsky A.V."/>
            <person name="Frolov E.N."/>
        </authorList>
    </citation>
    <scope>NUCLEOTIDE SEQUENCE</scope>
    <source>
        <strain evidence="15">3907-1M</strain>
    </source>
</reference>
<dbReference type="Gene3D" id="1.20.120.220">
    <property type="entry name" value="ATP synthase, F0 complex, subunit A"/>
    <property type="match status" value="1"/>
</dbReference>
<organism evidence="15">
    <name type="scientific">Thermodesulfovibrio autotrophicus</name>
    <dbReference type="NCBI Taxonomy" id="3118333"/>
    <lineage>
        <taxon>Bacteria</taxon>
        <taxon>Pseudomonadati</taxon>
        <taxon>Nitrospirota</taxon>
        <taxon>Thermodesulfovibrionia</taxon>
        <taxon>Thermodesulfovibrionales</taxon>
        <taxon>Thermodesulfovibrionaceae</taxon>
        <taxon>Thermodesulfovibrio</taxon>
    </lineage>
</organism>
<evidence type="ECO:0000256" key="12">
    <source>
        <dbReference type="ARBA" id="ARBA00023310"/>
    </source>
</evidence>
<name>A0AAU8GT27_9BACT</name>
<keyword evidence="11 13" id="KW-0472">Membrane</keyword>
<evidence type="ECO:0000256" key="10">
    <source>
        <dbReference type="ARBA" id="ARBA00023065"/>
    </source>
</evidence>
<feature type="transmembrane region" description="Helical" evidence="13">
    <location>
        <begin position="72"/>
        <end position="93"/>
    </location>
</feature>
<keyword evidence="9 13" id="KW-1133">Transmembrane helix</keyword>
<evidence type="ECO:0000256" key="4">
    <source>
        <dbReference type="ARBA" id="ARBA00022475"/>
    </source>
</evidence>
<proteinExistence type="inferred from homology"/>
<evidence type="ECO:0000256" key="14">
    <source>
        <dbReference type="RuleBase" id="RU000483"/>
    </source>
</evidence>
<evidence type="ECO:0000256" key="1">
    <source>
        <dbReference type="ARBA" id="ARBA00004141"/>
    </source>
</evidence>
<comment type="function">
    <text evidence="13 14">Key component of the proton channel; it plays a direct role in the translocation of protons across the membrane.</text>
</comment>
<evidence type="ECO:0000256" key="13">
    <source>
        <dbReference type="HAMAP-Rule" id="MF_01393"/>
    </source>
</evidence>
<dbReference type="AlphaFoldDB" id="A0AAU8GT27"/>
<keyword evidence="8 13" id="KW-0375">Hydrogen ion transport</keyword>
<dbReference type="PANTHER" id="PTHR42823:SF3">
    <property type="entry name" value="ATP SYNTHASE SUBUNIT A, CHLOROPLASTIC"/>
    <property type="match status" value="1"/>
</dbReference>
<feature type="transmembrane region" description="Helical" evidence="13">
    <location>
        <begin position="177"/>
        <end position="197"/>
    </location>
</feature>
<gene>
    <name evidence="13 15" type="primary">atpB</name>
    <name evidence="15" type="ORF">V4D30_05050</name>
</gene>
<dbReference type="RefSeq" id="WP_353683246.1">
    <property type="nucleotide sequence ID" value="NZ_CP144373.1"/>
</dbReference>
<dbReference type="Pfam" id="PF00119">
    <property type="entry name" value="ATP-synt_A"/>
    <property type="match status" value="1"/>
</dbReference>
<keyword evidence="5" id="KW-0997">Cell inner membrane</keyword>
<keyword evidence="7 13" id="KW-0812">Transmembrane</keyword>
<evidence type="ECO:0000313" key="15">
    <source>
        <dbReference type="EMBL" id="XCH45704.1"/>
    </source>
</evidence>
<dbReference type="InterPro" id="IPR045082">
    <property type="entry name" value="ATP_syn_F0_a_bact/chloroplast"/>
</dbReference>
<feature type="transmembrane region" description="Helical" evidence="13">
    <location>
        <begin position="203"/>
        <end position="221"/>
    </location>
</feature>
<dbReference type="InterPro" id="IPR000568">
    <property type="entry name" value="ATP_synth_F0_asu"/>
</dbReference>
<dbReference type="InterPro" id="IPR035908">
    <property type="entry name" value="F0_ATP_A_sf"/>
</dbReference>
<protein>
    <recommendedName>
        <fullName evidence="13 14">ATP synthase subunit a</fullName>
    </recommendedName>
    <alternativeName>
        <fullName evidence="13">ATP synthase F0 sector subunit a</fullName>
    </alternativeName>
    <alternativeName>
        <fullName evidence="13">F-ATPase subunit 6</fullName>
    </alternativeName>
</protein>
<feature type="transmembrane region" description="Helical" evidence="13">
    <location>
        <begin position="17"/>
        <end position="35"/>
    </location>
</feature>
<dbReference type="CDD" id="cd00310">
    <property type="entry name" value="ATP-synt_Fo_a_6"/>
    <property type="match status" value="1"/>
</dbReference>
<sequence>MEAPTFLGMLLPSIPPYVSYSWLAIIFLIIVSLIVRGKLSLIPSGIQNVMEVILEFLSSQARDAVGSKYAKTFIPLLGTLFLYILTCNLFGLIPGFESPTGNLNTNASMAVPVFLIYQFYGFKVHGIRYLEHFLGPIRSIYAIPFMAFMFIVEWISHLARPITLSVRLFGNMMSKHLLLMVLGVLTPLLVPTLVLILGTAVSFIQAYIFMILTAAYIGGAVEEHH</sequence>
<keyword evidence="4 13" id="KW-1003">Cell membrane</keyword>
<keyword evidence="6 13" id="KW-0138">CF(0)</keyword>
<comment type="similarity">
    <text evidence="2 13 14">Belongs to the ATPase A chain family.</text>
</comment>
<dbReference type="EMBL" id="CP144373">
    <property type="protein sequence ID" value="XCH45704.1"/>
    <property type="molecule type" value="Genomic_DNA"/>
</dbReference>
<evidence type="ECO:0000256" key="9">
    <source>
        <dbReference type="ARBA" id="ARBA00022989"/>
    </source>
</evidence>
<evidence type="ECO:0000256" key="11">
    <source>
        <dbReference type="ARBA" id="ARBA00023136"/>
    </source>
</evidence>
<evidence type="ECO:0000256" key="6">
    <source>
        <dbReference type="ARBA" id="ARBA00022547"/>
    </source>
</evidence>
<comment type="subcellular location">
    <subcellularLocation>
        <location evidence="13 14">Cell membrane</location>
        <topology evidence="13 14">Multi-pass membrane protein</topology>
    </subcellularLocation>
    <subcellularLocation>
        <location evidence="1">Membrane</location>
        <topology evidence="1">Multi-pass membrane protein</topology>
    </subcellularLocation>
</comment>
<dbReference type="FunFam" id="1.20.120.220:FF:000006">
    <property type="entry name" value="ATP synthase subunit a"/>
    <property type="match status" value="1"/>
</dbReference>
<dbReference type="PANTHER" id="PTHR42823">
    <property type="entry name" value="ATP SYNTHASE SUBUNIT A, CHLOROPLASTIC"/>
    <property type="match status" value="1"/>
</dbReference>
<evidence type="ECO:0000256" key="5">
    <source>
        <dbReference type="ARBA" id="ARBA00022519"/>
    </source>
</evidence>
<keyword evidence="10 13" id="KW-0406">Ion transport</keyword>